<dbReference type="InterPro" id="IPR000542">
    <property type="entry name" value="Carn_acyl_trans"/>
</dbReference>
<dbReference type="Gene3D" id="3.30.559.10">
    <property type="entry name" value="Chloramphenicol acetyltransferase-like domain"/>
    <property type="match status" value="1"/>
</dbReference>
<dbReference type="PANTHER" id="PTHR22589:SF50">
    <property type="entry name" value="CARNITINE O-ACETYLTRANSFERASE"/>
    <property type="match status" value="1"/>
</dbReference>
<reference evidence="6" key="2">
    <citation type="submission" date="2025-08" db="UniProtKB">
        <authorList>
            <consortium name="Ensembl"/>
        </authorList>
    </citation>
    <scope>IDENTIFICATION</scope>
</reference>
<reference evidence="6 7" key="1">
    <citation type="submission" date="2022-01" db="EMBL/GenBank/DDBJ databases">
        <title>A chromosome-scale genome assembly of the false clownfish, Amphiprion ocellaris.</title>
        <authorList>
            <person name="Ryu T."/>
        </authorList>
    </citation>
    <scope>NUCLEOTIDE SEQUENCE [LARGE SCALE GENOMIC DNA]</scope>
</reference>
<dbReference type="GO" id="GO:0005777">
    <property type="term" value="C:peroxisome"/>
    <property type="evidence" value="ECO:0007669"/>
    <property type="project" value="TreeGrafter"/>
</dbReference>
<comment type="similarity">
    <text evidence="1">Belongs to the carnitine/choline acetyltransferase family.</text>
</comment>
<dbReference type="InterPro" id="IPR023213">
    <property type="entry name" value="CAT-like_dom_sf"/>
</dbReference>
<feature type="domain" description="Choline/carnitine acyltransferase" evidence="5">
    <location>
        <begin position="57"/>
        <end position="627"/>
    </location>
</feature>
<dbReference type="GO" id="GO:0019254">
    <property type="term" value="P:carnitine metabolic process, CoA-linked"/>
    <property type="evidence" value="ECO:0007669"/>
    <property type="project" value="TreeGrafter"/>
</dbReference>
<evidence type="ECO:0000256" key="3">
    <source>
        <dbReference type="ARBA" id="ARBA00023315"/>
    </source>
</evidence>
<dbReference type="PANTHER" id="PTHR22589">
    <property type="entry name" value="CARNITINE O-ACYLTRANSFERASE"/>
    <property type="match status" value="1"/>
</dbReference>
<evidence type="ECO:0000256" key="2">
    <source>
        <dbReference type="ARBA" id="ARBA00022679"/>
    </source>
</evidence>
<keyword evidence="2" id="KW-0808">Transferase</keyword>
<dbReference type="FunFam" id="3.30.559.70:FF:000002">
    <property type="entry name" value="Carnitine O-acetyltransferase"/>
    <property type="match status" value="1"/>
</dbReference>
<keyword evidence="7" id="KW-1185">Reference proteome</keyword>
<dbReference type="SUPFAM" id="SSF52777">
    <property type="entry name" value="CoA-dependent acyltransferases"/>
    <property type="match status" value="2"/>
</dbReference>
<organism evidence="6 7">
    <name type="scientific">Amphiprion ocellaris</name>
    <name type="common">Clown anemonefish</name>
    <dbReference type="NCBI Taxonomy" id="80972"/>
    <lineage>
        <taxon>Eukaryota</taxon>
        <taxon>Metazoa</taxon>
        <taxon>Chordata</taxon>
        <taxon>Craniata</taxon>
        <taxon>Vertebrata</taxon>
        <taxon>Euteleostomi</taxon>
        <taxon>Actinopterygii</taxon>
        <taxon>Neopterygii</taxon>
        <taxon>Teleostei</taxon>
        <taxon>Neoteleostei</taxon>
        <taxon>Acanthomorphata</taxon>
        <taxon>Ovalentaria</taxon>
        <taxon>Pomacentridae</taxon>
        <taxon>Amphiprion</taxon>
    </lineage>
</organism>
<dbReference type="GO" id="GO:0004092">
    <property type="term" value="F:carnitine O-acetyltransferase activity"/>
    <property type="evidence" value="ECO:0007669"/>
    <property type="project" value="TreeGrafter"/>
</dbReference>
<dbReference type="Ensembl" id="ENSAOCT00000014320.2">
    <property type="protein sequence ID" value="ENSAOCP00000019956.2"/>
    <property type="gene ID" value="ENSAOCG00000003747.2"/>
</dbReference>
<dbReference type="OMA" id="CLDRKLH"/>
<feature type="active site" description="Proton acceptor" evidence="4">
    <location>
        <position position="362"/>
    </location>
</feature>
<evidence type="ECO:0000313" key="7">
    <source>
        <dbReference type="Proteomes" id="UP001501940"/>
    </source>
</evidence>
<sequence>MRLLEKISPPTNATFSKVNVGMLYPYGLVKSCHLVKSVSASLVTGRYFTHQTGLPSLPVPPLQQTCEYYLSLLEPIVEMEELKRTKELVEEFQKAGGVGERLQRSLEMKARNTDNWSTGYMQHILYDSNRVPLVVHSNVGAVFPQMDFKDKDGQTRCAARMIAAVLDFKTMIDNETLPVEYMGGKPMCMKQYSQMLSSCRIPGLEKDSLVFHGKSSNPPKHITVVHNSQFFVLDVYNSDGTPLTVDQLNVQLERICNSSPEINAEPVGILTTLDRDSWSKAYISLIKDKINKDSLSTIERSICTVCLDGPIPQASDEMYNTYAGLQIMHGGGSQWNSANRWFDKTLQLIIGEEGAQGFNMSHSAADGTVFMVLADYVIASMKKPEKILSPVVPLPKPQKLHFNITPDIKKYIEEAKQSMDIIAQNLDLRVMVFSHYGKKVLKDHKISPDAFIQMAIQLAYYRMYQRCCPSYEAASLRTFRDGRVAAIYSTTSASAAFVKAFDDPKKKNTEKVDLLEKAMKVHRWNTGMAISGQEVDGHLIGLRMQAVEEEISMPDVFTDISFHKFLDCRLSTSQVTSKSGCLPCAGPALLESYDMCYSLTNVDITFVVTAYHTCKENNAAQLIQVLENALLDMRALLAQSPRTN</sequence>
<proteinExistence type="inferred from homology"/>
<evidence type="ECO:0000256" key="1">
    <source>
        <dbReference type="ARBA" id="ARBA00005232"/>
    </source>
</evidence>
<dbReference type="Gene3D" id="3.30.559.70">
    <property type="entry name" value="Choline/Carnitine o-acyltransferase, domain 2"/>
    <property type="match status" value="1"/>
</dbReference>
<name>A0A3Q1CKW6_AMPOC</name>
<dbReference type="AlphaFoldDB" id="A0A3Q1CKW6"/>
<protein>
    <recommendedName>
        <fullName evidence="5">Choline/carnitine acyltransferase domain-containing protein</fullName>
    </recommendedName>
</protein>
<dbReference type="InterPro" id="IPR039551">
    <property type="entry name" value="Cho/carn_acyl_trans"/>
</dbReference>
<dbReference type="Pfam" id="PF00755">
    <property type="entry name" value="Carn_acyltransf"/>
    <property type="match status" value="1"/>
</dbReference>
<dbReference type="GeneTree" id="ENSGT01150000286917"/>
<dbReference type="Proteomes" id="UP001501940">
    <property type="component" value="Chromosome 17"/>
</dbReference>
<evidence type="ECO:0000259" key="5">
    <source>
        <dbReference type="Pfam" id="PF00755"/>
    </source>
</evidence>
<dbReference type="InterPro" id="IPR042231">
    <property type="entry name" value="Cho/carn_acyl_trans_2"/>
</dbReference>
<accession>A0A3Q1CKW6</accession>
<reference evidence="6" key="3">
    <citation type="submission" date="2025-09" db="UniProtKB">
        <authorList>
            <consortium name="Ensembl"/>
        </authorList>
    </citation>
    <scope>IDENTIFICATION</scope>
</reference>
<keyword evidence="3" id="KW-0012">Acyltransferase</keyword>
<evidence type="ECO:0000256" key="4">
    <source>
        <dbReference type="PIRSR" id="PIRSR600542-1"/>
    </source>
</evidence>
<evidence type="ECO:0000313" key="6">
    <source>
        <dbReference type="Ensembl" id="ENSAOCP00000019956.2"/>
    </source>
</evidence>